<dbReference type="RefSeq" id="WP_119454627.1">
    <property type="nucleotide sequence ID" value="NZ_QWGA01000007.1"/>
</dbReference>
<keyword evidence="2" id="KW-1185">Reference proteome</keyword>
<sequence>MPRSIPNATPAQIDGARYPRQPAYAAADKFPDALTAMPHLGDRALEGSLAELGLEPTSPNAASITSRIQDILDEVITDTIQVREITPSRATRREELGRWLWNRSEPSPLSFASESELADRLILRGAIPMRGTLNPFEIGDYDPADVRAAAADLHTELSGKKGADARLDAQHLVTRLVELFEDVTGEIATHSTGTDSWHHNKKSVPQSKAGQFILAVRDASKLGIPDHTLSTALATYIRKRNRDPA</sequence>
<accession>A0A399REY9</accession>
<protein>
    <submittedName>
        <fullName evidence="1">Uncharacterized protein</fullName>
    </submittedName>
</protein>
<evidence type="ECO:0000313" key="1">
    <source>
        <dbReference type="EMBL" id="RIJ29213.1"/>
    </source>
</evidence>
<organism evidence="1 2">
    <name type="scientific">Henriciella algicola</name>
    <dbReference type="NCBI Taxonomy" id="1608422"/>
    <lineage>
        <taxon>Bacteria</taxon>
        <taxon>Pseudomonadati</taxon>
        <taxon>Pseudomonadota</taxon>
        <taxon>Alphaproteobacteria</taxon>
        <taxon>Hyphomonadales</taxon>
        <taxon>Hyphomonadaceae</taxon>
        <taxon>Henriciella</taxon>
    </lineage>
</organism>
<dbReference type="EMBL" id="QWGA01000007">
    <property type="protein sequence ID" value="RIJ29213.1"/>
    <property type="molecule type" value="Genomic_DNA"/>
</dbReference>
<comment type="caution">
    <text evidence="1">The sequence shown here is derived from an EMBL/GenBank/DDBJ whole genome shotgun (WGS) entry which is preliminary data.</text>
</comment>
<evidence type="ECO:0000313" key="2">
    <source>
        <dbReference type="Proteomes" id="UP000265845"/>
    </source>
</evidence>
<dbReference type="AlphaFoldDB" id="A0A399REY9"/>
<reference evidence="1 2" key="1">
    <citation type="submission" date="2018-08" db="EMBL/GenBank/DDBJ databases">
        <title>Henriciella mobilis sp. nov., isolated from seawater.</title>
        <authorList>
            <person name="Cheng H."/>
            <person name="Wu Y.-H."/>
            <person name="Xu X.-W."/>
            <person name="Guo L.-L."/>
        </authorList>
    </citation>
    <scope>NUCLEOTIDE SEQUENCE [LARGE SCALE GENOMIC DNA]</scope>
    <source>
        <strain evidence="1 2">CCUG67844</strain>
    </source>
</reference>
<gene>
    <name evidence="1" type="ORF">D1222_12745</name>
</gene>
<dbReference type="Proteomes" id="UP000265845">
    <property type="component" value="Unassembled WGS sequence"/>
</dbReference>
<name>A0A399REY9_9PROT</name>
<proteinExistence type="predicted"/>